<dbReference type="OrthoDB" id="335833at2"/>
<keyword evidence="6" id="KW-0808">Transferase</keyword>
<dbReference type="GO" id="GO:0005524">
    <property type="term" value="F:ATP binding"/>
    <property type="evidence" value="ECO:0007669"/>
    <property type="project" value="UniProtKB-KW"/>
</dbReference>
<name>A0A317KT35_9BACI</name>
<dbReference type="InterPro" id="IPR036890">
    <property type="entry name" value="HATPase_C_sf"/>
</dbReference>
<evidence type="ECO:0000256" key="13">
    <source>
        <dbReference type="ARBA" id="ARBA00023136"/>
    </source>
</evidence>
<keyword evidence="8" id="KW-0547">Nucleotide-binding</keyword>
<dbReference type="InterPro" id="IPR050398">
    <property type="entry name" value="HssS/ArlS-like"/>
</dbReference>
<dbReference type="EMBL" id="QGTD01000021">
    <property type="protein sequence ID" value="PWU66627.1"/>
    <property type="molecule type" value="Genomic_DNA"/>
</dbReference>
<dbReference type="PRINTS" id="PR00344">
    <property type="entry name" value="BCTRLSENSOR"/>
</dbReference>
<dbReference type="GO" id="GO:0000155">
    <property type="term" value="F:phosphorelay sensor kinase activity"/>
    <property type="evidence" value="ECO:0007669"/>
    <property type="project" value="InterPro"/>
</dbReference>
<reference evidence="18 19" key="1">
    <citation type="submission" date="2018-05" db="EMBL/GenBank/DDBJ databases">
        <title>Genomic analysis of Gracilibacillus dipsosauri DD1 reveals novel features of a salt-tolerant amylase.</title>
        <authorList>
            <person name="Deutch C.E."/>
            <person name="Yang S."/>
        </authorList>
    </citation>
    <scope>NUCLEOTIDE SEQUENCE [LARGE SCALE GENOMIC DNA]</scope>
    <source>
        <strain evidence="18 19">DD1</strain>
    </source>
</reference>
<feature type="coiled-coil region" evidence="14">
    <location>
        <begin position="100"/>
        <end position="141"/>
    </location>
</feature>
<evidence type="ECO:0000256" key="9">
    <source>
        <dbReference type="ARBA" id="ARBA00022777"/>
    </source>
</evidence>
<feature type="domain" description="HAMP" evidence="17">
    <location>
        <begin position="74"/>
        <end position="126"/>
    </location>
</feature>
<evidence type="ECO:0000256" key="4">
    <source>
        <dbReference type="ARBA" id="ARBA00022475"/>
    </source>
</evidence>
<evidence type="ECO:0000256" key="11">
    <source>
        <dbReference type="ARBA" id="ARBA00022989"/>
    </source>
</evidence>
<keyword evidence="7 15" id="KW-0812">Transmembrane</keyword>
<evidence type="ECO:0000256" key="10">
    <source>
        <dbReference type="ARBA" id="ARBA00022840"/>
    </source>
</evidence>
<dbReference type="Gene3D" id="3.30.565.10">
    <property type="entry name" value="Histidine kinase-like ATPase, C-terminal domain"/>
    <property type="match status" value="1"/>
</dbReference>
<evidence type="ECO:0000259" key="16">
    <source>
        <dbReference type="PROSITE" id="PS50109"/>
    </source>
</evidence>
<proteinExistence type="predicted"/>
<dbReference type="CDD" id="cd00082">
    <property type="entry name" value="HisKA"/>
    <property type="match status" value="1"/>
</dbReference>
<dbReference type="SMART" id="SM00304">
    <property type="entry name" value="HAMP"/>
    <property type="match status" value="1"/>
</dbReference>
<dbReference type="Gene3D" id="6.10.340.10">
    <property type="match status" value="1"/>
</dbReference>
<keyword evidence="13 15" id="KW-0472">Membrane</keyword>
<dbReference type="CDD" id="cd06225">
    <property type="entry name" value="HAMP"/>
    <property type="match status" value="1"/>
</dbReference>
<evidence type="ECO:0000259" key="17">
    <source>
        <dbReference type="PROSITE" id="PS50885"/>
    </source>
</evidence>
<keyword evidence="14" id="KW-0175">Coiled coil</keyword>
<evidence type="ECO:0000256" key="15">
    <source>
        <dbReference type="SAM" id="Phobius"/>
    </source>
</evidence>
<gene>
    <name evidence="18" type="ORF">DLJ74_19610</name>
</gene>
<keyword evidence="10" id="KW-0067">ATP-binding</keyword>
<dbReference type="Pfam" id="PF00672">
    <property type="entry name" value="HAMP"/>
    <property type="match status" value="1"/>
</dbReference>
<dbReference type="SUPFAM" id="SSF55874">
    <property type="entry name" value="ATPase domain of HSP90 chaperone/DNA topoisomerase II/histidine kinase"/>
    <property type="match status" value="1"/>
</dbReference>
<evidence type="ECO:0000256" key="8">
    <source>
        <dbReference type="ARBA" id="ARBA00022741"/>
    </source>
</evidence>
<dbReference type="SUPFAM" id="SSF47384">
    <property type="entry name" value="Homodimeric domain of signal transducing histidine kinase"/>
    <property type="match status" value="1"/>
</dbReference>
<dbReference type="GO" id="GO:0005886">
    <property type="term" value="C:plasma membrane"/>
    <property type="evidence" value="ECO:0007669"/>
    <property type="project" value="UniProtKB-SubCell"/>
</dbReference>
<dbReference type="InterPro" id="IPR004358">
    <property type="entry name" value="Sig_transdc_His_kin-like_C"/>
</dbReference>
<evidence type="ECO:0000256" key="12">
    <source>
        <dbReference type="ARBA" id="ARBA00023012"/>
    </source>
</evidence>
<evidence type="ECO:0000313" key="18">
    <source>
        <dbReference type="EMBL" id="PWU66627.1"/>
    </source>
</evidence>
<dbReference type="Gene3D" id="1.10.287.130">
    <property type="match status" value="1"/>
</dbReference>
<dbReference type="PROSITE" id="PS50885">
    <property type="entry name" value="HAMP"/>
    <property type="match status" value="1"/>
</dbReference>
<keyword evidence="19" id="KW-1185">Reference proteome</keyword>
<dbReference type="PANTHER" id="PTHR45528:SF1">
    <property type="entry name" value="SENSOR HISTIDINE KINASE CPXA"/>
    <property type="match status" value="1"/>
</dbReference>
<dbReference type="SUPFAM" id="SSF158472">
    <property type="entry name" value="HAMP domain-like"/>
    <property type="match status" value="1"/>
</dbReference>
<evidence type="ECO:0000256" key="2">
    <source>
        <dbReference type="ARBA" id="ARBA00004651"/>
    </source>
</evidence>
<feature type="domain" description="Histidine kinase" evidence="16">
    <location>
        <begin position="141"/>
        <end position="359"/>
    </location>
</feature>
<keyword evidence="5" id="KW-0597">Phosphoprotein</keyword>
<keyword evidence="9 18" id="KW-0418">Kinase</keyword>
<accession>A0A317KT35</accession>
<organism evidence="18 19">
    <name type="scientific">Gracilibacillus dipsosauri</name>
    <dbReference type="NCBI Taxonomy" id="178340"/>
    <lineage>
        <taxon>Bacteria</taxon>
        <taxon>Bacillati</taxon>
        <taxon>Bacillota</taxon>
        <taxon>Bacilli</taxon>
        <taxon>Bacillales</taxon>
        <taxon>Bacillaceae</taxon>
        <taxon>Gracilibacillus</taxon>
    </lineage>
</organism>
<evidence type="ECO:0000256" key="5">
    <source>
        <dbReference type="ARBA" id="ARBA00022553"/>
    </source>
</evidence>
<comment type="catalytic activity">
    <reaction evidence="1">
        <text>ATP + protein L-histidine = ADP + protein N-phospho-L-histidine.</text>
        <dbReference type="EC" id="2.7.13.3"/>
    </reaction>
</comment>
<dbReference type="PROSITE" id="PS50109">
    <property type="entry name" value="HIS_KIN"/>
    <property type="match status" value="1"/>
</dbReference>
<dbReference type="InterPro" id="IPR005467">
    <property type="entry name" value="His_kinase_dom"/>
</dbReference>
<comment type="subcellular location">
    <subcellularLocation>
        <location evidence="2">Cell membrane</location>
        <topology evidence="2">Multi-pass membrane protein</topology>
    </subcellularLocation>
</comment>
<dbReference type="EC" id="2.7.13.3" evidence="3"/>
<dbReference type="SMART" id="SM00388">
    <property type="entry name" value="HisKA"/>
    <property type="match status" value="1"/>
</dbReference>
<dbReference type="FunFam" id="1.10.287.130:FF:000001">
    <property type="entry name" value="Two-component sensor histidine kinase"/>
    <property type="match status" value="1"/>
</dbReference>
<keyword evidence="4" id="KW-1003">Cell membrane</keyword>
<dbReference type="AlphaFoldDB" id="A0A317KT35"/>
<evidence type="ECO:0000256" key="3">
    <source>
        <dbReference type="ARBA" id="ARBA00012438"/>
    </source>
</evidence>
<dbReference type="InterPro" id="IPR003660">
    <property type="entry name" value="HAMP_dom"/>
</dbReference>
<dbReference type="InterPro" id="IPR036097">
    <property type="entry name" value="HisK_dim/P_sf"/>
</dbReference>
<dbReference type="InterPro" id="IPR003594">
    <property type="entry name" value="HATPase_dom"/>
</dbReference>
<comment type="caution">
    <text evidence="18">The sequence shown here is derived from an EMBL/GenBank/DDBJ whole genome shotgun (WGS) entry which is preliminary data.</text>
</comment>
<dbReference type="Pfam" id="PF02518">
    <property type="entry name" value="HATPase_c"/>
    <property type="match status" value="1"/>
</dbReference>
<keyword evidence="11 15" id="KW-1133">Transmembrane helix</keyword>
<dbReference type="Pfam" id="PF00512">
    <property type="entry name" value="HisKA"/>
    <property type="match status" value="1"/>
</dbReference>
<dbReference type="PANTHER" id="PTHR45528">
    <property type="entry name" value="SENSOR HISTIDINE KINASE CPXA"/>
    <property type="match status" value="1"/>
</dbReference>
<dbReference type="RefSeq" id="WP_109985755.1">
    <property type="nucleotide sequence ID" value="NZ_QGTD01000021.1"/>
</dbReference>
<dbReference type="Proteomes" id="UP000245624">
    <property type="component" value="Unassembled WGS sequence"/>
</dbReference>
<feature type="transmembrane region" description="Helical" evidence="15">
    <location>
        <begin position="12"/>
        <end position="36"/>
    </location>
</feature>
<evidence type="ECO:0000256" key="7">
    <source>
        <dbReference type="ARBA" id="ARBA00022692"/>
    </source>
</evidence>
<dbReference type="SMART" id="SM00387">
    <property type="entry name" value="HATPase_c"/>
    <property type="match status" value="1"/>
</dbReference>
<keyword evidence="12" id="KW-0902">Two-component regulatory system</keyword>
<dbReference type="InterPro" id="IPR003661">
    <property type="entry name" value="HisK_dim/P_dom"/>
</dbReference>
<evidence type="ECO:0000256" key="14">
    <source>
        <dbReference type="SAM" id="Coils"/>
    </source>
</evidence>
<evidence type="ECO:0000256" key="1">
    <source>
        <dbReference type="ARBA" id="ARBA00000085"/>
    </source>
</evidence>
<evidence type="ECO:0000256" key="6">
    <source>
        <dbReference type="ARBA" id="ARBA00022679"/>
    </source>
</evidence>
<feature type="transmembrane region" description="Helical" evidence="15">
    <location>
        <begin position="48"/>
        <end position="72"/>
    </location>
</feature>
<sequence length="359" mass="41173">MSIQKRLILSNIGMIILPILSLFVIEIVLGFIFFVFLNRETDSRTIELFSGLRFFTLLLVLIVTNGLLTYFVSRSILKPIQKLSQATERIKQGDLDYSVYSNKKDELAKLSNNFEEMRISLKEARTLQDKYEENRQELIASISHDLKTPITSIKGYIQGIHDGVANSPEKLSRYLSTIYQKAEQMDGLIDELFLYSKLDLAQVPFDFEPLDLHAFLRDFLGELTFYQDDLEVELNANQNEQYLIYADRDKIYRAITNIMQNSLKYMNKKDQKIDVSLQSVKDHVEMVIRDNGLGIAPDELPFIFNSFYRADSSRNSSTGGSGLGLSIVKKIVDAHGGTIWAESKEKNGTSIYIRFKKVR</sequence>
<dbReference type="CDD" id="cd00075">
    <property type="entry name" value="HATPase"/>
    <property type="match status" value="1"/>
</dbReference>
<protein>
    <recommendedName>
        <fullName evidence="3">histidine kinase</fullName>
        <ecNumber evidence="3">2.7.13.3</ecNumber>
    </recommendedName>
</protein>
<dbReference type="FunFam" id="3.30.565.10:FF:000006">
    <property type="entry name" value="Sensor histidine kinase WalK"/>
    <property type="match status" value="1"/>
</dbReference>
<evidence type="ECO:0000313" key="19">
    <source>
        <dbReference type="Proteomes" id="UP000245624"/>
    </source>
</evidence>